<dbReference type="EMBL" id="JBHSBC010000067">
    <property type="protein sequence ID" value="MFC3986793.1"/>
    <property type="molecule type" value="Genomic_DNA"/>
</dbReference>
<dbReference type="RefSeq" id="WP_386197141.1">
    <property type="nucleotide sequence ID" value="NZ_JBHSBC010000067.1"/>
</dbReference>
<sequence length="155" mass="16180">MARYSAQVESAAALAVDTGFAWLMASAANGYKLRRVTLGCVAGATTPTSQQLVVGINRVTSAGTTPTAGMTPGKLDPNSAAAGAVWNTAYSAAPTNTAADQFRIPFNSQSGVDLPWELLEEFAVALGTTNGLAFINRDNALPASHKYVLSVEWEE</sequence>
<gene>
    <name evidence="1" type="ORF">ACFOYY_42155</name>
</gene>
<evidence type="ECO:0000313" key="1">
    <source>
        <dbReference type="EMBL" id="MFC3986793.1"/>
    </source>
</evidence>
<accession>A0ABV8FH24</accession>
<evidence type="ECO:0000313" key="2">
    <source>
        <dbReference type="Proteomes" id="UP001595698"/>
    </source>
</evidence>
<reference evidence="2" key="1">
    <citation type="journal article" date="2019" name="Int. J. Syst. Evol. Microbiol.">
        <title>The Global Catalogue of Microorganisms (GCM) 10K type strain sequencing project: providing services to taxonomists for standard genome sequencing and annotation.</title>
        <authorList>
            <consortium name="The Broad Institute Genomics Platform"/>
            <consortium name="The Broad Institute Genome Sequencing Center for Infectious Disease"/>
            <person name="Wu L."/>
            <person name="Ma J."/>
        </authorList>
    </citation>
    <scope>NUCLEOTIDE SEQUENCE [LARGE SCALE GENOMIC DNA]</scope>
    <source>
        <strain evidence="2">TBRC 7912</strain>
    </source>
</reference>
<proteinExistence type="predicted"/>
<dbReference type="Proteomes" id="UP001595698">
    <property type="component" value="Unassembled WGS sequence"/>
</dbReference>
<organism evidence="1 2">
    <name type="scientific">Streptosporangium jomthongense</name>
    <dbReference type="NCBI Taxonomy" id="1193683"/>
    <lineage>
        <taxon>Bacteria</taxon>
        <taxon>Bacillati</taxon>
        <taxon>Actinomycetota</taxon>
        <taxon>Actinomycetes</taxon>
        <taxon>Streptosporangiales</taxon>
        <taxon>Streptosporangiaceae</taxon>
        <taxon>Streptosporangium</taxon>
    </lineage>
</organism>
<name>A0ABV8FH24_9ACTN</name>
<protein>
    <submittedName>
        <fullName evidence="1">Uncharacterized protein</fullName>
    </submittedName>
</protein>
<keyword evidence="2" id="KW-1185">Reference proteome</keyword>
<comment type="caution">
    <text evidence="1">The sequence shown here is derived from an EMBL/GenBank/DDBJ whole genome shotgun (WGS) entry which is preliminary data.</text>
</comment>